<organism evidence="1 2">
    <name type="scientific">Pseudomonas chlororaphis subsp. aureofaciens</name>
    <dbReference type="NCBI Taxonomy" id="587851"/>
    <lineage>
        <taxon>Bacteria</taxon>
        <taxon>Pseudomonadati</taxon>
        <taxon>Pseudomonadota</taxon>
        <taxon>Gammaproteobacteria</taxon>
        <taxon>Pseudomonadales</taxon>
        <taxon>Pseudomonadaceae</taxon>
        <taxon>Pseudomonas</taxon>
    </lineage>
</organism>
<evidence type="ECO:0000313" key="1">
    <source>
        <dbReference type="EMBL" id="AZE30176.1"/>
    </source>
</evidence>
<name>A0AAD0ZDZ5_9PSED</name>
<accession>A0AAD0ZDZ5</accession>
<dbReference type="Proteomes" id="UP000280455">
    <property type="component" value="Chromosome"/>
</dbReference>
<reference evidence="1 2" key="1">
    <citation type="submission" date="2018-03" db="EMBL/GenBank/DDBJ databases">
        <title>Diversity of phytobeneficial traits revealed by whole-genome analysis of worldwide-isolated phenazine-producing Pseudomonas spp.</title>
        <authorList>
            <person name="Biessy A."/>
            <person name="Novinscak A."/>
            <person name="Blom J."/>
            <person name="Leger G."/>
            <person name="Thomashow L.S."/>
            <person name="Cazorla F.M."/>
            <person name="Josic D."/>
            <person name="Filion M."/>
        </authorList>
    </citation>
    <scope>NUCLEOTIDE SEQUENCE [LARGE SCALE GENOMIC DNA]</scope>
    <source>
        <strain evidence="1 2">ChPhzS24</strain>
    </source>
</reference>
<dbReference type="EMBL" id="CP027750">
    <property type="protein sequence ID" value="AZE30176.1"/>
    <property type="molecule type" value="Genomic_DNA"/>
</dbReference>
<sequence length="43" mass="5067">MTRNDKFPKLYKKVILYKLCQNNLSDRGRAVQDEKLPPSLSEE</sequence>
<dbReference type="AlphaFoldDB" id="A0AAD0ZDZ5"/>
<evidence type="ECO:0000313" key="2">
    <source>
        <dbReference type="Proteomes" id="UP000280455"/>
    </source>
</evidence>
<gene>
    <name evidence="1" type="ORF">C4K07_3391</name>
</gene>
<proteinExistence type="predicted"/>
<protein>
    <submittedName>
        <fullName evidence="1">Uncharacterized protein</fullName>
    </submittedName>
</protein>